<organism evidence="1 2">
    <name type="scientific">Pseudarthrobacter enclensis</name>
    <dbReference type="NCBI Taxonomy" id="993070"/>
    <lineage>
        <taxon>Bacteria</taxon>
        <taxon>Bacillati</taxon>
        <taxon>Actinomycetota</taxon>
        <taxon>Actinomycetes</taxon>
        <taxon>Micrococcales</taxon>
        <taxon>Micrococcaceae</taxon>
        <taxon>Pseudarthrobacter</taxon>
    </lineage>
</organism>
<accession>A0ABT9RUF6</accession>
<dbReference type="SUPFAM" id="SSF52266">
    <property type="entry name" value="SGNH hydrolase"/>
    <property type="match status" value="1"/>
</dbReference>
<reference evidence="1 2" key="1">
    <citation type="submission" date="2023-07" db="EMBL/GenBank/DDBJ databases">
        <title>Sorghum-associated microbial communities from plants grown in Nebraska, USA.</title>
        <authorList>
            <person name="Schachtman D."/>
        </authorList>
    </citation>
    <scope>NUCLEOTIDE SEQUENCE [LARGE SCALE GENOMIC DNA]</scope>
    <source>
        <strain evidence="1 2">CC222</strain>
    </source>
</reference>
<sequence length="56" mass="5828">MTGRFAGHAANSLDPWLQLDPNNFAADDNFHPNAAGYRAYASALLGAVSSVQPAAP</sequence>
<name>A0ABT9RUF6_9MICC</name>
<dbReference type="Gene3D" id="3.40.50.1110">
    <property type="entry name" value="SGNH hydrolase"/>
    <property type="match status" value="1"/>
</dbReference>
<proteinExistence type="predicted"/>
<dbReference type="EMBL" id="JAUSRE010000011">
    <property type="protein sequence ID" value="MDP9888875.1"/>
    <property type="molecule type" value="Genomic_DNA"/>
</dbReference>
<keyword evidence="2" id="KW-1185">Reference proteome</keyword>
<dbReference type="Proteomes" id="UP001226577">
    <property type="component" value="Unassembled WGS sequence"/>
</dbReference>
<evidence type="ECO:0000313" key="2">
    <source>
        <dbReference type="Proteomes" id="UP001226577"/>
    </source>
</evidence>
<protein>
    <submittedName>
        <fullName evidence="1">Lysophospholipase L1-like esterase</fullName>
    </submittedName>
</protein>
<comment type="caution">
    <text evidence="1">The sequence shown here is derived from an EMBL/GenBank/DDBJ whole genome shotgun (WGS) entry which is preliminary data.</text>
</comment>
<gene>
    <name evidence="1" type="ORF">J2X98_002468</name>
</gene>
<dbReference type="InterPro" id="IPR036514">
    <property type="entry name" value="SGNH_hydro_sf"/>
</dbReference>
<evidence type="ECO:0000313" key="1">
    <source>
        <dbReference type="EMBL" id="MDP9888875.1"/>
    </source>
</evidence>